<dbReference type="InterPro" id="IPR036188">
    <property type="entry name" value="FAD/NAD-bd_sf"/>
</dbReference>
<accession>A0ABR1PWS6</accession>
<dbReference type="RefSeq" id="XP_066694226.1">
    <property type="nucleotide sequence ID" value="XM_066850083.1"/>
</dbReference>
<dbReference type="EMBL" id="JAQQWE010000009">
    <property type="protein sequence ID" value="KAK7941474.1"/>
    <property type="molecule type" value="Genomic_DNA"/>
</dbReference>
<dbReference type="Proteomes" id="UP001391051">
    <property type="component" value="Unassembled WGS sequence"/>
</dbReference>
<organism evidence="1 2">
    <name type="scientific">Apiospora aurea</name>
    <dbReference type="NCBI Taxonomy" id="335848"/>
    <lineage>
        <taxon>Eukaryota</taxon>
        <taxon>Fungi</taxon>
        <taxon>Dikarya</taxon>
        <taxon>Ascomycota</taxon>
        <taxon>Pezizomycotina</taxon>
        <taxon>Sordariomycetes</taxon>
        <taxon>Xylariomycetidae</taxon>
        <taxon>Amphisphaeriales</taxon>
        <taxon>Apiosporaceae</taxon>
        <taxon>Apiospora</taxon>
    </lineage>
</organism>
<sequence>MPEPYRGKTVLVIGAHISALDVTNGIVGGGGAVKVYQSARPTEVDFRGLVSNSSGHKTTEKVAMVEDFASFAEDSLDSGTTLQDDSPIPAGIVLQDGRVLDDIHHVPFATGYLASFPFLGPVLEQPLTKPQDADEAVIVTADAKTSLRVVRMTTSVPRPFMFV</sequence>
<protein>
    <submittedName>
        <fullName evidence="1">Uncharacterized protein</fullName>
    </submittedName>
</protein>
<name>A0ABR1PWS6_9PEZI</name>
<reference evidence="1 2" key="1">
    <citation type="submission" date="2023-01" db="EMBL/GenBank/DDBJ databases">
        <title>Analysis of 21 Apiospora genomes using comparative genomics revels a genus with tremendous synthesis potential of carbohydrate active enzymes and secondary metabolites.</title>
        <authorList>
            <person name="Sorensen T."/>
        </authorList>
    </citation>
    <scope>NUCLEOTIDE SEQUENCE [LARGE SCALE GENOMIC DNA]</scope>
    <source>
        <strain evidence="1 2">CBS 24483</strain>
    </source>
</reference>
<gene>
    <name evidence="1" type="ORF">PG986_013861</name>
</gene>
<dbReference type="Gene3D" id="3.50.50.60">
    <property type="entry name" value="FAD/NAD(P)-binding domain"/>
    <property type="match status" value="2"/>
</dbReference>
<evidence type="ECO:0000313" key="2">
    <source>
        <dbReference type="Proteomes" id="UP001391051"/>
    </source>
</evidence>
<proteinExistence type="predicted"/>
<dbReference type="GeneID" id="92083145"/>
<comment type="caution">
    <text evidence="1">The sequence shown here is derived from an EMBL/GenBank/DDBJ whole genome shotgun (WGS) entry which is preliminary data.</text>
</comment>
<evidence type="ECO:0000313" key="1">
    <source>
        <dbReference type="EMBL" id="KAK7941474.1"/>
    </source>
</evidence>
<keyword evidence="2" id="KW-1185">Reference proteome</keyword>